<dbReference type="InterPro" id="IPR027417">
    <property type="entry name" value="P-loop_NTPase"/>
</dbReference>
<feature type="region of interest" description="Disordered" evidence="6">
    <location>
        <begin position="368"/>
        <end position="391"/>
    </location>
</feature>
<organism evidence="9 10">
    <name type="scientific">Bombilactobacillus thymidiniphilus</name>
    <dbReference type="NCBI Taxonomy" id="2923363"/>
    <lineage>
        <taxon>Bacteria</taxon>
        <taxon>Bacillati</taxon>
        <taxon>Bacillota</taxon>
        <taxon>Bacilli</taxon>
        <taxon>Lactobacillales</taxon>
        <taxon>Lactobacillaceae</taxon>
        <taxon>Bombilactobacillus</taxon>
    </lineage>
</organism>
<dbReference type="PANTHER" id="PTHR47959">
    <property type="entry name" value="ATP-DEPENDENT RNA HELICASE RHLE-RELATED"/>
    <property type="match status" value="1"/>
</dbReference>
<keyword evidence="4" id="KW-0067">ATP-binding</keyword>
<evidence type="ECO:0000256" key="5">
    <source>
        <dbReference type="ARBA" id="ARBA00038437"/>
    </source>
</evidence>
<dbReference type="Proteomes" id="UP000831947">
    <property type="component" value="Chromosome"/>
</dbReference>
<dbReference type="SMART" id="SM00487">
    <property type="entry name" value="DEXDc"/>
    <property type="match status" value="1"/>
</dbReference>
<comment type="similarity">
    <text evidence="5">Belongs to the DEAD box helicase family.</text>
</comment>
<evidence type="ECO:0000256" key="6">
    <source>
        <dbReference type="SAM" id="MobiDB-lite"/>
    </source>
</evidence>
<dbReference type="Pfam" id="PF00270">
    <property type="entry name" value="DEAD"/>
    <property type="match status" value="1"/>
</dbReference>
<evidence type="ECO:0000256" key="1">
    <source>
        <dbReference type="ARBA" id="ARBA00022741"/>
    </source>
</evidence>
<dbReference type="PROSITE" id="PS51192">
    <property type="entry name" value="HELICASE_ATP_BIND_1"/>
    <property type="match status" value="1"/>
</dbReference>
<evidence type="ECO:0000313" key="9">
    <source>
        <dbReference type="EMBL" id="UQS83246.1"/>
    </source>
</evidence>
<proteinExistence type="inferred from homology"/>
<keyword evidence="2" id="KW-0378">Hydrolase</keyword>
<gene>
    <name evidence="9" type="ORF">MOO47_05575</name>
</gene>
<dbReference type="Gene3D" id="3.40.50.300">
    <property type="entry name" value="P-loop containing nucleotide triphosphate hydrolases"/>
    <property type="match status" value="2"/>
</dbReference>
<evidence type="ECO:0000259" key="8">
    <source>
        <dbReference type="PROSITE" id="PS51194"/>
    </source>
</evidence>
<dbReference type="CDD" id="cd00268">
    <property type="entry name" value="DEADc"/>
    <property type="match status" value="1"/>
</dbReference>
<sequence length="391" mass="44359">MTIPQAFQEYYQKHHFKELTPIQAQVYEPLSQGASVLALAPTGSGKTLAFGMPLVQTVQPEGGVQAIIIEPSQELAIQTRDTIRELNPQLQVYGLIGGANIKRQIEHLKTKPEVIVGTIGRLFDLVEKRKLKLKNVQHVIIDEADVMLSDKLGEVRSLLSRIPADFQLALFSATVAPIFEQLSRWFNQQFMTIDLRQTGNFRAGIKHYFLLTSNAHKADVVQQLAHRLKKSNLVFYQSSKELHHWAADMRYRRTYFAVLDTSDPKKRREDALKALRNHKTSLLLTTDVAARGMDITGLSTVINFNNPQDLTQYIHRSGRTGRMGSNGEVITLGNEHDYRQLQNMLRPAKIRLQQVQLQDKKLLLNNASTAPRVTFKKKKTHGSKNKGQHNK</sequence>
<dbReference type="InterPro" id="IPR014001">
    <property type="entry name" value="Helicase_ATP-bd"/>
</dbReference>
<dbReference type="EMBL" id="CP093365">
    <property type="protein sequence ID" value="UQS83246.1"/>
    <property type="molecule type" value="Genomic_DNA"/>
</dbReference>
<evidence type="ECO:0000256" key="4">
    <source>
        <dbReference type="ARBA" id="ARBA00022840"/>
    </source>
</evidence>
<name>A0ABY4PC31_9LACO</name>
<dbReference type="RefSeq" id="WP_249512472.1">
    <property type="nucleotide sequence ID" value="NZ_CP093365.1"/>
</dbReference>
<keyword evidence="3 9" id="KW-0347">Helicase</keyword>
<dbReference type="SUPFAM" id="SSF52540">
    <property type="entry name" value="P-loop containing nucleoside triphosphate hydrolases"/>
    <property type="match status" value="1"/>
</dbReference>
<dbReference type="PROSITE" id="PS51194">
    <property type="entry name" value="HELICASE_CTER"/>
    <property type="match status" value="1"/>
</dbReference>
<feature type="compositionally biased region" description="Basic residues" evidence="6">
    <location>
        <begin position="374"/>
        <end position="391"/>
    </location>
</feature>
<dbReference type="InterPro" id="IPR011545">
    <property type="entry name" value="DEAD/DEAH_box_helicase_dom"/>
</dbReference>
<evidence type="ECO:0000259" key="7">
    <source>
        <dbReference type="PROSITE" id="PS51192"/>
    </source>
</evidence>
<keyword evidence="1" id="KW-0547">Nucleotide-binding</keyword>
<reference evidence="9 10" key="1">
    <citation type="journal article" date="2022" name="Int. J. Syst. Evol. Microbiol.">
        <title>Apilactobacillus apisilvae sp. nov., Nicolia spurrieriana gen. nov. sp. nov., Bombilactobacillus folatiphilus sp. nov. and Bombilactobacillus thymidiniphilus sp. nov., four new lactic acid bacterial isolates from stingless bees Tetragonula carbonaria and Austroplebeia australis.</title>
        <authorList>
            <person name="Oliphant S.A."/>
            <person name="Watson-Haigh N.S."/>
            <person name="Sumby K.M."/>
            <person name="Gardner J."/>
            <person name="Groom S."/>
            <person name="Jiranek V."/>
        </authorList>
    </citation>
    <scope>NUCLEOTIDE SEQUENCE [LARGE SCALE GENOMIC DNA]</scope>
    <source>
        <strain evidence="9 10">SG4_A1</strain>
    </source>
</reference>
<dbReference type="InterPro" id="IPR001650">
    <property type="entry name" value="Helicase_C-like"/>
</dbReference>
<accession>A0ABY4PC31</accession>
<dbReference type="SMART" id="SM00490">
    <property type="entry name" value="HELICc"/>
    <property type="match status" value="1"/>
</dbReference>
<keyword evidence="10" id="KW-1185">Reference proteome</keyword>
<evidence type="ECO:0000256" key="2">
    <source>
        <dbReference type="ARBA" id="ARBA00022801"/>
    </source>
</evidence>
<dbReference type="InterPro" id="IPR050079">
    <property type="entry name" value="DEAD_box_RNA_helicase"/>
</dbReference>
<dbReference type="GO" id="GO:0004386">
    <property type="term" value="F:helicase activity"/>
    <property type="evidence" value="ECO:0007669"/>
    <property type="project" value="UniProtKB-KW"/>
</dbReference>
<dbReference type="InterPro" id="IPR044742">
    <property type="entry name" value="DEAD/DEAH_RhlB"/>
</dbReference>
<dbReference type="PANTHER" id="PTHR47959:SF1">
    <property type="entry name" value="ATP-DEPENDENT RNA HELICASE DBPA"/>
    <property type="match status" value="1"/>
</dbReference>
<dbReference type="Pfam" id="PF00271">
    <property type="entry name" value="Helicase_C"/>
    <property type="match status" value="1"/>
</dbReference>
<protein>
    <submittedName>
        <fullName evidence="9">DEAD/DEAH box helicase</fullName>
    </submittedName>
</protein>
<dbReference type="CDD" id="cd18787">
    <property type="entry name" value="SF2_C_DEAD"/>
    <property type="match status" value="1"/>
</dbReference>
<feature type="domain" description="Helicase C-terminal" evidence="8">
    <location>
        <begin position="220"/>
        <end position="363"/>
    </location>
</feature>
<evidence type="ECO:0000256" key="3">
    <source>
        <dbReference type="ARBA" id="ARBA00022806"/>
    </source>
</evidence>
<evidence type="ECO:0000313" key="10">
    <source>
        <dbReference type="Proteomes" id="UP000831947"/>
    </source>
</evidence>
<feature type="domain" description="Helicase ATP-binding" evidence="7">
    <location>
        <begin position="27"/>
        <end position="193"/>
    </location>
</feature>